<evidence type="ECO:0000313" key="3">
    <source>
        <dbReference type="Proteomes" id="UP001596413"/>
    </source>
</evidence>
<evidence type="ECO:0000313" key="2">
    <source>
        <dbReference type="EMBL" id="MFC7217263.1"/>
    </source>
</evidence>
<dbReference type="Proteomes" id="UP001596413">
    <property type="component" value="Unassembled WGS sequence"/>
</dbReference>
<name>A0ABW2GCH7_9ACTN</name>
<dbReference type="EMBL" id="JBHSZO010000004">
    <property type="protein sequence ID" value="MFC7217263.1"/>
    <property type="molecule type" value="Genomic_DNA"/>
</dbReference>
<sequence length="115" mass="12309">MRSGLRLNSFEHLQSDLDLLDRTGAVIATCVEAHGLVTGLSNPVHAFGEDLLRELSTYFLPNVIPLEQSDVVGKIHALLGELDDSCGIAGGGRIHHESPSHASASIIQNDPSETR</sequence>
<gene>
    <name evidence="2" type="ORF">ACFQLX_03625</name>
</gene>
<evidence type="ECO:0000256" key="1">
    <source>
        <dbReference type="SAM" id="MobiDB-lite"/>
    </source>
</evidence>
<feature type="region of interest" description="Disordered" evidence="1">
    <location>
        <begin position="90"/>
        <end position="115"/>
    </location>
</feature>
<reference evidence="3" key="1">
    <citation type="journal article" date="2019" name="Int. J. Syst. Evol. Microbiol.">
        <title>The Global Catalogue of Microorganisms (GCM) 10K type strain sequencing project: providing services to taxonomists for standard genome sequencing and annotation.</title>
        <authorList>
            <consortium name="The Broad Institute Genomics Platform"/>
            <consortium name="The Broad Institute Genome Sequencing Center for Infectious Disease"/>
            <person name="Wu L."/>
            <person name="Ma J."/>
        </authorList>
    </citation>
    <scope>NUCLEOTIDE SEQUENCE [LARGE SCALE GENOMIC DNA]</scope>
    <source>
        <strain evidence="3">CGMCC 1.13681</strain>
    </source>
</reference>
<accession>A0ABW2GCH7</accession>
<protein>
    <submittedName>
        <fullName evidence="2">Uncharacterized protein</fullName>
    </submittedName>
</protein>
<dbReference type="RefSeq" id="WP_386411818.1">
    <property type="nucleotide sequence ID" value="NZ_JBHSZO010000004.1"/>
</dbReference>
<comment type="caution">
    <text evidence="2">The sequence shown here is derived from an EMBL/GenBank/DDBJ whole genome shotgun (WGS) entry which is preliminary data.</text>
</comment>
<feature type="compositionally biased region" description="Polar residues" evidence="1">
    <location>
        <begin position="100"/>
        <end position="115"/>
    </location>
</feature>
<keyword evidence="3" id="KW-1185">Reference proteome</keyword>
<proteinExistence type="predicted"/>
<organism evidence="2 3">
    <name type="scientific">Streptomyces polyrhachis</name>
    <dbReference type="NCBI Taxonomy" id="1282885"/>
    <lineage>
        <taxon>Bacteria</taxon>
        <taxon>Bacillati</taxon>
        <taxon>Actinomycetota</taxon>
        <taxon>Actinomycetes</taxon>
        <taxon>Kitasatosporales</taxon>
        <taxon>Streptomycetaceae</taxon>
        <taxon>Streptomyces</taxon>
    </lineage>
</organism>